<feature type="domain" description="HipA-like C-terminal" evidence="4">
    <location>
        <begin position="187"/>
        <end position="396"/>
    </location>
</feature>
<dbReference type="Pfam" id="PF13657">
    <property type="entry name" value="Couple_hipA"/>
    <property type="match status" value="1"/>
</dbReference>
<dbReference type="KEGG" id="bxe:Bxe_B2229"/>
<gene>
    <name evidence="6" type="ORF">Bxe_B2229</name>
</gene>
<evidence type="ECO:0000256" key="2">
    <source>
        <dbReference type="ARBA" id="ARBA00022679"/>
    </source>
</evidence>
<dbReference type="PANTHER" id="PTHR37419:SF8">
    <property type="entry name" value="TOXIN YJJJ"/>
    <property type="match status" value="1"/>
</dbReference>
<reference evidence="6 7" key="1">
    <citation type="journal article" date="2006" name="Proc. Natl. Acad. Sci. U.S.A.">
        <title>Burkholderia xenovorans LB400 harbors a multi-replicon, 9.73-Mbp genome shaped for versatility.</title>
        <authorList>
            <person name="Chain P.S."/>
            <person name="Denef V.J."/>
            <person name="Konstantinidis K.T."/>
            <person name="Vergez L.M."/>
            <person name="Agullo L."/>
            <person name="Reyes V.L."/>
            <person name="Hauser L."/>
            <person name="Cordova M."/>
            <person name="Gomez L."/>
            <person name="Gonzalez M."/>
            <person name="Land M."/>
            <person name="Lao V."/>
            <person name="Larimer F."/>
            <person name="LiPuma J.J."/>
            <person name="Mahenthiralingam E."/>
            <person name="Malfatti S.A."/>
            <person name="Marx C.J."/>
            <person name="Parnell J.J."/>
            <person name="Ramette A."/>
            <person name="Richardson P."/>
            <person name="Seeger M."/>
            <person name="Smith D."/>
            <person name="Spilker T."/>
            <person name="Sul W.J."/>
            <person name="Tsoi T.V."/>
            <person name="Ulrich L.E."/>
            <person name="Zhulin I.B."/>
            <person name="Tiedje J.M."/>
        </authorList>
    </citation>
    <scope>NUCLEOTIDE SEQUENCE [LARGE SCALE GENOMIC DNA]</scope>
    <source>
        <strain evidence="6 7">LB400</strain>
    </source>
</reference>
<evidence type="ECO:0000256" key="3">
    <source>
        <dbReference type="ARBA" id="ARBA00022777"/>
    </source>
</evidence>
<comment type="similarity">
    <text evidence="1">Belongs to the HipA Ser/Thr kinase family.</text>
</comment>
<dbReference type="EMBL" id="CP000271">
    <property type="protein sequence ID" value="ABE33757.1"/>
    <property type="molecule type" value="Genomic_DNA"/>
</dbReference>
<evidence type="ECO:0000259" key="4">
    <source>
        <dbReference type="Pfam" id="PF07804"/>
    </source>
</evidence>
<accession>Q13Q82</accession>
<organism evidence="6 7">
    <name type="scientific">Paraburkholderia xenovorans (strain LB400)</name>
    <dbReference type="NCBI Taxonomy" id="266265"/>
    <lineage>
        <taxon>Bacteria</taxon>
        <taxon>Pseudomonadati</taxon>
        <taxon>Pseudomonadota</taxon>
        <taxon>Betaproteobacteria</taxon>
        <taxon>Burkholderiales</taxon>
        <taxon>Burkholderiaceae</taxon>
        <taxon>Paraburkholderia</taxon>
    </lineage>
</organism>
<dbReference type="Pfam" id="PF07804">
    <property type="entry name" value="HipA_C"/>
    <property type="match status" value="1"/>
</dbReference>
<dbReference type="STRING" id="266265.Bxe_B2229"/>
<dbReference type="GO" id="GO:0005829">
    <property type="term" value="C:cytosol"/>
    <property type="evidence" value="ECO:0007669"/>
    <property type="project" value="TreeGrafter"/>
</dbReference>
<dbReference type="Proteomes" id="UP000001817">
    <property type="component" value="Chromosome 2"/>
</dbReference>
<proteinExistence type="inferred from homology"/>
<keyword evidence="7" id="KW-1185">Reference proteome</keyword>
<protein>
    <submittedName>
        <fullName evidence="6">Uncharacterized protein</fullName>
    </submittedName>
</protein>
<dbReference type="InterPro" id="IPR017508">
    <property type="entry name" value="HipA_N1"/>
</dbReference>
<name>Q13Q82_PARXL</name>
<dbReference type="PATRIC" id="fig|266265.5.peg.5487"/>
<dbReference type="OrthoDB" id="9805913at2"/>
<dbReference type="eggNOG" id="COG3550">
    <property type="taxonomic scope" value="Bacteria"/>
</dbReference>
<sequence>MKRPISQQSVQVALGQAALPVGVLTFNKDGARESSTFAYHEAWLRSADRFEISPDLQLVQGQQFRKAPSRDDSIFPFAFADTEPDGWGCRVIARDHARRRKSAQEKGRDVPHAGLTEMDYLLGVDDLSRIGALRLADEAGNYLRSIEDGGRGTPPLLELGHLIGATRAVEMNRETAADLKYLRGRGTSLGGMRPKCTILDEDGQLAIGKFPSINDDRSVTRGEVLALHLAAAAGITVAQSRIVMSEEIPVALVRRFDRVTNGGRIPYLSAGSMLQASRQEEHAYTQIADCIIARCADPKRDLEELWRRLVFNLLITNVDDHVQNHGFLHVEHGLWRLAPAFDINPFPDKDPELKLWLNEDYGPVDSIEAVMNEARYFRLSADEAKRILGEVRNAVGDWKRVAKSAPVGMTDDDLDAFQPAFENGQTEAAAALL</sequence>
<keyword evidence="2" id="KW-0808">Transferase</keyword>
<dbReference type="KEGG" id="bxb:DR64_4560"/>
<feature type="domain" description="HipA N-terminal subdomain 1" evidence="5">
    <location>
        <begin position="19"/>
        <end position="99"/>
    </location>
</feature>
<evidence type="ECO:0000256" key="1">
    <source>
        <dbReference type="ARBA" id="ARBA00010164"/>
    </source>
</evidence>
<dbReference type="GO" id="GO:0004674">
    <property type="term" value="F:protein serine/threonine kinase activity"/>
    <property type="evidence" value="ECO:0007669"/>
    <property type="project" value="TreeGrafter"/>
</dbReference>
<evidence type="ECO:0000259" key="5">
    <source>
        <dbReference type="Pfam" id="PF13657"/>
    </source>
</evidence>
<dbReference type="Gene3D" id="1.10.1070.20">
    <property type="match status" value="1"/>
</dbReference>
<keyword evidence="3" id="KW-0418">Kinase</keyword>
<dbReference type="PANTHER" id="PTHR37419">
    <property type="entry name" value="SERINE/THREONINE-PROTEIN KINASE TOXIN HIPA"/>
    <property type="match status" value="1"/>
</dbReference>
<evidence type="ECO:0000313" key="7">
    <source>
        <dbReference type="Proteomes" id="UP000001817"/>
    </source>
</evidence>
<dbReference type="AlphaFoldDB" id="Q13Q82"/>
<dbReference type="InterPro" id="IPR012893">
    <property type="entry name" value="HipA-like_C"/>
</dbReference>
<dbReference type="RefSeq" id="WP_011491116.1">
    <property type="nucleotide sequence ID" value="NC_007952.1"/>
</dbReference>
<evidence type="ECO:0000313" key="6">
    <source>
        <dbReference type="EMBL" id="ABE33757.1"/>
    </source>
</evidence>
<dbReference type="InterPro" id="IPR052028">
    <property type="entry name" value="HipA_Ser/Thr_kinase"/>
</dbReference>